<gene>
    <name evidence="1" type="ORF">FWILDA_LOCUS19497</name>
</gene>
<feature type="non-terminal residue" evidence="1">
    <location>
        <position position="111"/>
    </location>
</feature>
<accession>A0A9W4TCN2</accession>
<protein>
    <submittedName>
        <fullName evidence="1">13502_t:CDS:1</fullName>
    </submittedName>
</protein>
<dbReference type="EMBL" id="CAMKVN010023947">
    <property type="protein sequence ID" value="CAI2200294.1"/>
    <property type="molecule type" value="Genomic_DNA"/>
</dbReference>
<dbReference type="OrthoDB" id="2443892at2759"/>
<name>A0A9W4TCN2_9GLOM</name>
<evidence type="ECO:0000313" key="2">
    <source>
        <dbReference type="Proteomes" id="UP001153678"/>
    </source>
</evidence>
<keyword evidence="2" id="KW-1185">Reference proteome</keyword>
<reference evidence="1" key="1">
    <citation type="submission" date="2022-08" db="EMBL/GenBank/DDBJ databases">
        <authorList>
            <person name="Kallberg Y."/>
            <person name="Tangrot J."/>
            <person name="Rosling A."/>
        </authorList>
    </citation>
    <scope>NUCLEOTIDE SEQUENCE</scope>
    <source>
        <strain evidence="1">Wild A</strain>
    </source>
</reference>
<dbReference type="Proteomes" id="UP001153678">
    <property type="component" value="Unassembled WGS sequence"/>
</dbReference>
<sequence>RILPWFRRPLKHNEIVLSLYLHIADSIKNTGHVEHLAYSNSDKDFYFPSKKHILSQSELKKIKEHFSASYDVRGRTLKEQDMDGYGQKIGIILDLNGLEEIKAGPELIIQL</sequence>
<evidence type="ECO:0000313" key="1">
    <source>
        <dbReference type="EMBL" id="CAI2200294.1"/>
    </source>
</evidence>
<organism evidence="1 2">
    <name type="scientific">Funneliformis geosporum</name>
    <dbReference type="NCBI Taxonomy" id="1117311"/>
    <lineage>
        <taxon>Eukaryota</taxon>
        <taxon>Fungi</taxon>
        <taxon>Fungi incertae sedis</taxon>
        <taxon>Mucoromycota</taxon>
        <taxon>Glomeromycotina</taxon>
        <taxon>Glomeromycetes</taxon>
        <taxon>Glomerales</taxon>
        <taxon>Glomeraceae</taxon>
        <taxon>Funneliformis</taxon>
    </lineage>
</organism>
<dbReference type="AlphaFoldDB" id="A0A9W4TCN2"/>
<comment type="caution">
    <text evidence="1">The sequence shown here is derived from an EMBL/GenBank/DDBJ whole genome shotgun (WGS) entry which is preliminary data.</text>
</comment>
<feature type="non-terminal residue" evidence="1">
    <location>
        <position position="1"/>
    </location>
</feature>
<proteinExistence type="predicted"/>